<evidence type="ECO:0000256" key="2">
    <source>
        <dbReference type="SAM" id="MobiDB-lite"/>
    </source>
</evidence>
<dbReference type="InterPro" id="IPR033964">
    <property type="entry name" value="ABBA"/>
</dbReference>
<dbReference type="SFLD" id="SFLDS00036">
    <property type="entry name" value="Aromatic_Prenyltransferase"/>
    <property type="match status" value="1"/>
</dbReference>
<dbReference type="SFLD" id="SFLDG01162">
    <property type="entry name" value="I"/>
    <property type="match status" value="1"/>
</dbReference>
<evidence type="ECO:0000256" key="1">
    <source>
        <dbReference type="ARBA" id="ARBA00022679"/>
    </source>
</evidence>
<proteinExistence type="predicted"/>
<feature type="region of interest" description="Disordered" evidence="2">
    <location>
        <begin position="365"/>
        <end position="387"/>
    </location>
</feature>
<accession>A0ABT5G4I0</accession>
<gene>
    <name evidence="3" type="ORF">PO587_34665</name>
</gene>
<evidence type="ECO:0000313" key="3">
    <source>
        <dbReference type="EMBL" id="MDC2959581.1"/>
    </source>
</evidence>
<dbReference type="EMBL" id="JAQOSK010000017">
    <property type="protein sequence ID" value="MDC2959581.1"/>
    <property type="molecule type" value="Genomic_DNA"/>
</dbReference>
<sequence length="387" mass="42058">MDSIFSGEGRSIGGFLGERWSEMCDGLGLPQSLCGPVTDQVRDLLRPWADLPVGQAPPFPSYVADDGFPAEMSVKWSRGRPELRILFEALGNSRPITAASNRAAAAALTDRLAGEPLVCLDRYGKVADMFAPGAGHETAPIPVWHSLAWKPGRPPAFKIYFGLYAVELTERHALVGEAMARLAMGTAWADTSARVTRAAQADGVERELEFFALDLDAGARARAKVYYRNHTGSVAVLEQMASLARAHDPDRARSAFRALLGTDPEAAGEAPLTCLAYRPDASRADESTTYLRVSTFTASDEEAADRIGALMAHEGLDPRRHHALLRALAPRPLNRSQGLQELVSYRSLGHDGDVSVYFRFPVYPPRTAQPGPSPQPSRHTLQEDDSL</sequence>
<evidence type="ECO:0000313" key="4">
    <source>
        <dbReference type="Proteomes" id="UP001221328"/>
    </source>
</evidence>
<dbReference type="RefSeq" id="WP_272177964.1">
    <property type="nucleotide sequence ID" value="NZ_JAQOSK010000017.1"/>
</dbReference>
<dbReference type="InterPro" id="IPR017795">
    <property type="entry name" value="ABBA_NscD-like"/>
</dbReference>
<dbReference type="Pfam" id="PF11991">
    <property type="entry name" value="Trp_DMAT"/>
    <property type="match status" value="1"/>
</dbReference>
<organism evidence="3 4">
    <name type="scientific">Streptomyces gilvifuscus</name>
    <dbReference type="NCBI Taxonomy" id="1550617"/>
    <lineage>
        <taxon>Bacteria</taxon>
        <taxon>Bacillati</taxon>
        <taxon>Actinomycetota</taxon>
        <taxon>Actinomycetes</taxon>
        <taxon>Kitasatosporales</taxon>
        <taxon>Streptomycetaceae</taxon>
        <taxon>Streptomyces</taxon>
    </lineage>
</organism>
<comment type="caution">
    <text evidence="3">The sequence shown here is derived from an EMBL/GenBank/DDBJ whole genome shotgun (WGS) entry which is preliminary data.</text>
</comment>
<name>A0ABT5G4I0_9ACTN</name>
<keyword evidence="4" id="KW-1185">Reference proteome</keyword>
<keyword evidence="1" id="KW-0808">Transferase</keyword>
<protein>
    <submittedName>
        <fullName evidence="3">Tryptophan dimethylallyltransferase family protein</fullName>
    </submittedName>
</protein>
<reference evidence="3 4" key="1">
    <citation type="journal article" date="2015" name="Int. J. Syst. Evol. Microbiol.">
        <title>Streptomyces gilvifuscus sp. nov., an actinomycete that produces antibacterial compounds isolated from soil.</title>
        <authorList>
            <person name="Nguyen T.M."/>
            <person name="Kim J."/>
        </authorList>
    </citation>
    <scope>NUCLEOTIDE SEQUENCE [LARGE SCALE GENOMIC DNA]</scope>
    <source>
        <strain evidence="3 4">T113</strain>
    </source>
</reference>
<dbReference type="Proteomes" id="UP001221328">
    <property type="component" value="Unassembled WGS sequence"/>
</dbReference>